<dbReference type="Proteomes" id="UP000827976">
    <property type="component" value="Chromosome 4"/>
</dbReference>
<name>A0ACB7WEW4_DIOAL</name>
<reference evidence="2" key="1">
    <citation type="journal article" date="2022" name="Nat. Commun.">
        <title>Chromosome evolution and the genetic basis of agronomically important traits in greater yam.</title>
        <authorList>
            <person name="Bredeson J.V."/>
            <person name="Lyons J.B."/>
            <person name="Oniyinde I.O."/>
            <person name="Okereke N.R."/>
            <person name="Kolade O."/>
            <person name="Nnabue I."/>
            <person name="Nwadili C.O."/>
            <person name="Hribova E."/>
            <person name="Parker M."/>
            <person name="Nwogha J."/>
            <person name="Shu S."/>
            <person name="Carlson J."/>
            <person name="Kariba R."/>
            <person name="Muthemba S."/>
            <person name="Knop K."/>
            <person name="Barton G.J."/>
            <person name="Sherwood A.V."/>
            <person name="Lopez-Montes A."/>
            <person name="Asiedu R."/>
            <person name="Jamnadass R."/>
            <person name="Muchugi A."/>
            <person name="Goodstein D."/>
            <person name="Egesi C.N."/>
            <person name="Featherston J."/>
            <person name="Asfaw A."/>
            <person name="Simpson G.G."/>
            <person name="Dolezel J."/>
            <person name="Hendre P.S."/>
            <person name="Van Deynze A."/>
            <person name="Kumar P.L."/>
            <person name="Obidiegwu J.E."/>
            <person name="Bhattacharjee R."/>
            <person name="Rokhsar D.S."/>
        </authorList>
    </citation>
    <scope>NUCLEOTIDE SEQUENCE [LARGE SCALE GENOMIC DNA]</scope>
    <source>
        <strain evidence="2">cv. TDa95/00328</strain>
    </source>
</reference>
<dbReference type="EMBL" id="CM037014">
    <property type="protein sequence ID" value="KAH7686345.1"/>
    <property type="molecule type" value="Genomic_DNA"/>
</dbReference>
<keyword evidence="2" id="KW-1185">Reference proteome</keyword>
<sequence length="460" mass="50945">MCSTNGLFRNLSKSINSLRLLPNLWVHLHLSCSPSPESDSDGAGAAANQLESCADPSLLLRLHSQMLRNHFLRSPFHWNALIRAYLRLASPRAALLLFIQMSRSGSSPDSYTLPIIFKAISHSFMLVTGRQLHSLSIKHGLELNEYCNSGLINIYAKAGEFDNALKVFDKSSERKLGSWNAIINGLAQGGHSKEAIRFFVQLRRSGLVPDDVTMVSVASACGSYGDLSLAQQVHKCMLQAQSLERLSIMRLNSLVDMYSKCGRTDLSLKVFDKMPGRDVSSWTSMIMGLATQGEAKHALEHYDRMVQEGVRPNQVTFVAVLTACAHAGLADEAVAYFDAMMERYGIEPMVAHYGCMVDVLGRVGRVEEAKKMVEGMPMRGNAVIWGTMLGACERYGKVEIGEWVAGKLLELEPWNDGVYVVLSNIYAACGMWAEVERVRRLMWERRVVKTPGFSAATNSN</sequence>
<comment type="caution">
    <text evidence="1">The sequence shown here is derived from an EMBL/GenBank/DDBJ whole genome shotgun (WGS) entry which is preliminary data.</text>
</comment>
<proteinExistence type="predicted"/>
<evidence type="ECO:0000313" key="1">
    <source>
        <dbReference type="EMBL" id="KAH7686345.1"/>
    </source>
</evidence>
<evidence type="ECO:0000313" key="2">
    <source>
        <dbReference type="Proteomes" id="UP000827976"/>
    </source>
</evidence>
<accession>A0ACB7WEW4</accession>
<organism evidence="1 2">
    <name type="scientific">Dioscorea alata</name>
    <name type="common">Purple yam</name>
    <dbReference type="NCBI Taxonomy" id="55571"/>
    <lineage>
        <taxon>Eukaryota</taxon>
        <taxon>Viridiplantae</taxon>
        <taxon>Streptophyta</taxon>
        <taxon>Embryophyta</taxon>
        <taxon>Tracheophyta</taxon>
        <taxon>Spermatophyta</taxon>
        <taxon>Magnoliopsida</taxon>
        <taxon>Liliopsida</taxon>
        <taxon>Dioscoreales</taxon>
        <taxon>Dioscoreaceae</taxon>
        <taxon>Dioscorea</taxon>
    </lineage>
</organism>
<gene>
    <name evidence="1" type="ORF">IHE45_04G099500</name>
</gene>
<protein>
    <submittedName>
        <fullName evidence="1">TPR-like protein</fullName>
    </submittedName>
</protein>